<evidence type="ECO:0000256" key="1">
    <source>
        <dbReference type="SAM" id="MobiDB-lite"/>
    </source>
</evidence>
<feature type="compositionally biased region" description="Acidic residues" evidence="1">
    <location>
        <begin position="450"/>
        <end position="461"/>
    </location>
</feature>
<sequence>MTNLLNGASSRRGRLAQSAGGISIGSSVRAMLLESPPDSSIEEDHTNDGHNNNMSAQDASRPQPYPLYEDQMRQMLLVQQETVAALCNLNSAQQETTRTLAGLNEALRDLRSANSNNNQASLDTSIQRRRLSETMMGNNAWRVSNPMIGLPRRQSNISQLDESRESTEKSDVSLDDDLELERKQVRLDGLEVYAVVSAVTAGTLVAVFDSYHPGDIIELFTERRYLEVLMSIVFLSTGTIGIVCGLHCIFVFSLVTMYGRTALGMERDDALEVFFADTGLQRIHGFRTFVGSLYALMIQLVILITSKVSSNPWLLVISLGATSKLMYYVYADTQLIMEKAMVIFASPTPTDRNTMRSADSSMGLFDGLTDDSDDETSSGSTENKSARDSVSKKRATVAAARKRATVSGKAKGSTMTMAATEFKTSNKSIRSSAGSVGMSRGRSIRWSLQDPEDDEEDEGEDDKSSADNDTSGSHFISNALNKVGLRSRKSTTSKSVEDDDSPSEVKTPVRDKRGSLTKLSKQDIMNSVRGQFLHSE</sequence>
<dbReference type="Proteomes" id="UP001530400">
    <property type="component" value="Unassembled WGS sequence"/>
</dbReference>
<evidence type="ECO:0000313" key="4">
    <source>
        <dbReference type="Proteomes" id="UP001530400"/>
    </source>
</evidence>
<gene>
    <name evidence="3" type="ORF">ACHAWO_003907</name>
</gene>
<accession>A0ABD3NM83</accession>
<feature type="transmembrane region" description="Helical" evidence="2">
    <location>
        <begin position="288"/>
        <end position="306"/>
    </location>
</feature>
<comment type="caution">
    <text evidence="3">The sequence shown here is derived from an EMBL/GenBank/DDBJ whole genome shotgun (WGS) entry which is preliminary data.</text>
</comment>
<keyword evidence="2" id="KW-1133">Transmembrane helix</keyword>
<keyword evidence="4" id="KW-1185">Reference proteome</keyword>
<feature type="region of interest" description="Disordered" evidence="1">
    <location>
        <begin position="36"/>
        <end position="65"/>
    </location>
</feature>
<keyword evidence="2" id="KW-0812">Transmembrane</keyword>
<evidence type="ECO:0000313" key="3">
    <source>
        <dbReference type="EMBL" id="KAL3776399.1"/>
    </source>
</evidence>
<organism evidence="3 4">
    <name type="scientific">Cyclotella atomus</name>
    <dbReference type="NCBI Taxonomy" id="382360"/>
    <lineage>
        <taxon>Eukaryota</taxon>
        <taxon>Sar</taxon>
        <taxon>Stramenopiles</taxon>
        <taxon>Ochrophyta</taxon>
        <taxon>Bacillariophyta</taxon>
        <taxon>Coscinodiscophyceae</taxon>
        <taxon>Thalassiosirophycidae</taxon>
        <taxon>Stephanodiscales</taxon>
        <taxon>Stephanodiscaceae</taxon>
        <taxon>Cyclotella</taxon>
    </lineage>
</organism>
<keyword evidence="2" id="KW-0472">Membrane</keyword>
<dbReference type="EMBL" id="JALLPJ020001100">
    <property type="protein sequence ID" value="KAL3776399.1"/>
    <property type="molecule type" value="Genomic_DNA"/>
</dbReference>
<feature type="compositionally biased region" description="Basic residues" evidence="1">
    <location>
        <begin position="392"/>
        <end position="404"/>
    </location>
</feature>
<dbReference type="AlphaFoldDB" id="A0ABD3NM83"/>
<protein>
    <submittedName>
        <fullName evidence="3">Uncharacterized protein</fullName>
    </submittedName>
</protein>
<evidence type="ECO:0000256" key="2">
    <source>
        <dbReference type="SAM" id="Phobius"/>
    </source>
</evidence>
<feature type="compositionally biased region" description="Polar residues" evidence="1">
    <location>
        <begin position="49"/>
        <end position="60"/>
    </location>
</feature>
<feature type="transmembrane region" description="Helical" evidence="2">
    <location>
        <begin position="228"/>
        <end position="255"/>
    </location>
</feature>
<feature type="region of interest" description="Disordered" evidence="1">
    <location>
        <begin position="353"/>
        <end position="536"/>
    </location>
</feature>
<feature type="transmembrane region" description="Helical" evidence="2">
    <location>
        <begin position="312"/>
        <end position="331"/>
    </location>
</feature>
<feature type="compositionally biased region" description="Polar residues" evidence="1">
    <location>
        <begin position="517"/>
        <end position="529"/>
    </location>
</feature>
<proteinExistence type="predicted"/>
<name>A0ABD3NM83_9STRA</name>
<feature type="compositionally biased region" description="Polar residues" evidence="1">
    <location>
        <begin position="467"/>
        <end position="480"/>
    </location>
</feature>
<feature type="compositionally biased region" description="Polar residues" evidence="1">
    <location>
        <begin position="413"/>
        <end position="434"/>
    </location>
</feature>
<reference evidence="3 4" key="1">
    <citation type="submission" date="2024-10" db="EMBL/GenBank/DDBJ databases">
        <title>Updated reference genomes for cyclostephanoid diatoms.</title>
        <authorList>
            <person name="Roberts W.R."/>
            <person name="Alverson A.J."/>
        </authorList>
    </citation>
    <scope>NUCLEOTIDE SEQUENCE [LARGE SCALE GENOMIC DNA]</scope>
    <source>
        <strain evidence="3 4">AJA010-31</strain>
    </source>
</reference>